<accession>A0A8T0I5S8</accession>
<keyword evidence="2" id="KW-1185">Reference proteome</keyword>
<sequence length="108" mass="12669">MISEICTRKKCHTSRLQFSCMSHRRASINHEPTARNPDFQEVLKEGTHAHDHLSVLNLKLKFSEPSYVNYKIIQNQKMLFGTAITIDWKREKQSYDMRAKAMDNARIC</sequence>
<evidence type="ECO:0000313" key="2">
    <source>
        <dbReference type="Proteomes" id="UP000822688"/>
    </source>
</evidence>
<evidence type="ECO:0000313" key="1">
    <source>
        <dbReference type="EMBL" id="KAG0577878.1"/>
    </source>
</evidence>
<organism evidence="1 2">
    <name type="scientific">Ceratodon purpureus</name>
    <name type="common">Fire moss</name>
    <name type="synonym">Dicranum purpureum</name>
    <dbReference type="NCBI Taxonomy" id="3225"/>
    <lineage>
        <taxon>Eukaryota</taxon>
        <taxon>Viridiplantae</taxon>
        <taxon>Streptophyta</taxon>
        <taxon>Embryophyta</taxon>
        <taxon>Bryophyta</taxon>
        <taxon>Bryophytina</taxon>
        <taxon>Bryopsida</taxon>
        <taxon>Dicranidae</taxon>
        <taxon>Pseudoditrichales</taxon>
        <taxon>Ditrichaceae</taxon>
        <taxon>Ceratodon</taxon>
    </lineage>
</organism>
<dbReference type="EMBL" id="CM026425">
    <property type="protein sequence ID" value="KAG0577878.1"/>
    <property type="molecule type" value="Genomic_DNA"/>
</dbReference>
<comment type="caution">
    <text evidence="1">The sequence shown here is derived from an EMBL/GenBank/DDBJ whole genome shotgun (WGS) entry which is preliminary data.</text>
</comment>
<name>A0A8T0I5S8_CERPU</name>
<protein>
    <submittedName>
        <fullName evidence="1">Uncharacterized protein</fullName>
    </submittedName>
</protein>
<proteinExistence type="predicted"/>
<dbReference type="Proteomes" id="UP000822688">
    <property type="component" value="Chromosome 5"/>
</dbReference>
<dbReference type="AlphaFoldDB" id="A0A8T0I5S8"/>
<gene>
    <name evidence="1" type="ORF">KC19_5G188300</name>
</gene>
<reference evidence="1" key="1">
    <citation type="submission" date="2020-06" db="EMBL/GenBank/DDBJ databases">
        <title>WGS assembly of Ceratodon purpureus strain R40.</title>
        <authorList>
            <person name="Carey S.B."/>
            <person name="Jenkins J."/>
            <person name="Shu S."/>
            <person name="Lovell J.T."/>
            <person name="Sreedasyam A."/>
            <person name="Maumus F."/>
            <person name="Tiley G.P."/>
            <person name="Fernandez-Pozo N."/>
            <person name="Barry K."/>
            <person name="Chen C."/>
            <person name="Wang M."/>
            <person name="Lipzen A."/>
            <person name="Daum C."/>
            <person name="Saski C.A."/>
            <person name="Payton A.C."/>
            <person name="Mcbreen J.C."/>
            <person name="Conrad R.E."/>
            <person name="Kollar L.M."/>
            <person name="Olsson S."/>
            <person name="Huttunen S."/>
            <person name="Landis J.B."/>
            <person name="Wickett N.J."/>
            <person name="Johnson M.G."/>
            <person name="Rensing S.A."/>
            <person name="Grimwood J."/>
            <person name="Schmutz J."/>
            <person name="Mcdaniel S.F."/>
        </authorList>
    </citation>
    <scope>NUCLEOTIDE SEQUENCE</scope>
    <source>
        <strain evidence="1">R40</strain>
    </source>
</reference>